<comment type="subcellular location">
    <subcellularLocation>
        <location evidence="1">Nucleus</location>
    </subcellularLocation>
</comment>
<sequence length="218" mass="24807">KQNNWEKLFLFIISGNPKYDFRRYYYSTIFICGMIESSDILDLTDGSSPDRSRNDDQNGLVAVLNSGHDDDPILLPGRQGASSVSTGIILQDIGEMTPTDELDANSVLDADYRDVKTGFEELCPVCGDRVSGYHYGLLTCESCKGFFKRTVQNKKVYSCVDNRSCQIDKSQRKRCPYCRFQKCLNVGMKLEAVRSDRMRGGRNKFGPMYKRDRALKQQ</sequence>
<keyword evidence="9" id="KW-0539">Nucleus</keyword>
<dbReference type="FunFam" id="3.30.50.10:FF:000006">
    <property type="entry name" value="Nuclear receptor subfamily 5 group A member"/>
    <property type="match status" value="1"/>
</dbReference>
<dbReference type="GO" id="GO:0090575">
    <property type="term" value="C:RNA polymerase II transcription regulator complex"/>
    <property type="evidence" value="ECO:0007669"/>
    <property type="project" value="TreeGrafter"/>
</dbReference>
<dbReference type="SMART" id="SM00399">
    <property type="entry name" value="ZnF_C4"/>
    <property type="match status" value="1"/>
</dbReference>
<evidence type="ECO:0000256" key="4">
    <source>
        <dbReference type="ARBA" id="ARBA00022833"/>
    </source>
</evidence>
<evidence type="ECO:0000256" key="1">
    <source>
        <dbReference type="ARBA" id="ARBA00004123"/>
    </source>
</evidence>
<proteinExistence type="predicted"/>
<organism evidence="11">
    <name type="scientific">Arion vulgaris</name>
    <dbReference type="NCBI Taxonomy" id="1028688"/>
    <lineage>
        <taxon>Eukaryota</taxon>
        <taxon>Metazoa</taxon>
        <taxon>Spiralia</taxon>
        <taxon>Lophotrochozoa</taxon>
        <taxon>Mollusca</taxon>
        <taxon>Gastropoda</taxon>
        <taxon>Heterobranchia</taxon>
        <taxon>Euthyneura</taxon>
        <taxon>Panpulmonata</taxon>
        <taxon>Eupulmonata</taxon>
        <taxon>Stylommatophora</taxon>
        <taxon>Helicina</taxon>
        <taxon>Arionoidea</taxon>
        <taxon>Arionidae</taxon>
        <taxon>Arion</taxon>
    </lineage>
</organism>
<feature type="non-terminal residue" evidence="11">
    <location>
        <position position="218"/>
    </location>
</feature>
<evidence type="ECO:0000313" key="11">
    <source>
        <dbReference type="EMBL" id="CEK66759.1"/>
    </source>
</evidence>
<evidence type="ECO:0000256" key="2">
    <source>
        <dbReference type="ARBA" id="ARBA00022723"/>
    </source>
</evidence>
<name>A0A0B6ZDS0_9EUPU</name>
<keyword evidence="5" id="KW-0805">Transcription regulation</keyword>
<dbReference type="CDD" id="cd07167">
    <property type="entry name" value="NR_DBD_Lrh-1_like"/>
    <property type="match status" value="1"/>
</dbReference>
<dbReference type="GO" id="GO:0004879">
    <property type="term" value="F:nuclear receptor activity"/>
    <property type="evidence" value="ECO:0007669"/>
    <property type="project" value="InterPro"/>
</dbReference>
<dbReference type="GO" id="GO:0000978">
    <property type="term" value="F:RNA polymerase II cis-regulatory region sequence-specific DNA binding"/>
    <property type="evidence" value="ECO:0007669"/>
    <property type="project" value="TreeGrafter"/>
</dbReference>
<evidence type="ECO:0000256" key="5">
    <source>
        <dbReference type="ARBA" id="ARBA00023015"/>
    </source>
</evidence>
<keyword evidence="8" id="KW-0675">Receptor</keyword>
<keyword evidence="2" id="KW-0479">Metal-binding</keyword>
<dbReference type="GO" id="GO:0009755">
    <property type="term" value="P:hormone-mediated signaling pathway"/>
    <property type="evidence" value="ECO:0007669"/>
    <property type="project" value="TreeGrafter"/>
</dbReference>
<dbReference type="GO" id="GO:0009888">
    <property type="term" value="P:tissue development"/>
    <property type="evidence" value="ECO:0007669"/>
    <property type="project" value="TreeGrafter"/>
</dbReference>
<dbReference type="SUPFAM" id="SSF57716">
    <property type="entry name" value="Glucocorticoid receptor-like (DNA-binding domain)"/>
    <property type="match status" value="1"/>
</dbReference>
<dbReference type="InterPro" id="IPR016355">
    <property type="entry name" value="NR5-like"/>
</dbReference>
<keyword evidence="7" id="KW-0804">Transcription</keyword>
<evidence type="ECO:0000256" key="3">
    <source>
        <dbReference type="ARBA" id="ARBA00022771"/>
    </source>
</evidence>
<dbReference type="Gene3D" id="3.30.50.10">
    <property type="entry name" value="Erythroid Transcription Factor GATA-1, subunit A"/>
    <property type="match status" value="1"/>
</dbReference>
<evidence type="ECO:0000256" key="9">
    <source>
        <dbReference type="ARBA" id="ARBA00023242"/>
    </source>
</evidence>
<gene>
    <name evidence="11" type="primary">ORF60074</name>
</gene>
<evidence type="ECO:0000259" key="10">
    <source>
        <dbReference type="PROSITE" id="PS51030"/>
    </source>
</evidence>
<feature type="domain" description="Nuclear receptor" evidence="10">
    <location>
        <begin position="120"/>
        <end position="195"/>
    </location>
</feature>
<dbReference type="PRINTS" id="PR00047">
    <property type="entry name" value="STROIDFINGER"/>
</dbReference>
<dbReference type="AlphaFoldDB" id="A0A0B6ZDS0"/>
<dbReference type="EMBL" id="HACG01019894">
    <property type="protein sequence ID" value="CEK66759.1"/>
    <property type="molecule type" value="Transcribed_RNA"/>
</dbReference>
<dbReference type="PROSITE" id="PS51030">
    <property type="entry name" value="NUCLEAR_REC_DBD_2"/>
    <property type="match status" value="1"/>
</dbReference>
<dbReference type="GO" id="GO:0008270">
    <property type="term" value="F:zinc ion binding"/>
    <property type="evidence" value="ECO:0007669"/>
    <property type="project" value="UniProtKB-KW"/>
</dbReference>
<keyword evidence="6" id="KW-0238">DNA-binding</keyword>
<reference evidence="11" key="1">
    <citation type="submission" date="2014-12" db="EMBL/GenBank/DDBJ databases">
        <title>Insight into the proteome of Arion vulgaris.</title>
        <authorList>
            <person name="Aradska J."/>
            <person name="Bulat T."/>
            <person name="Smidak R."/>
            <person name="Sarate P."/>
            <person name="Gangsoo J."/>
            <person name="Sialana F."/>
            <person name="Bilban M."/>
            <person name="Lubec G."/>
        </authorList>
    </citation>
    <scope>NUCLEOTIDE SEQUENCE</scope>
    <source>
        <tissue evidence="11">Skin</tissue>
    </source>
</reference>
<dbReference type="Pfam" id="PF00105">
    <property type="entry name" value="zf-C4"/>
    <property type="match status" value="1"/>
</dbReference>
<evidence type="ECO:0000256" key="8">
    <source>
        <dbReference type="ARBA" id="ARBA00023170"/>
    </source>
</evidence>
<dbReference type="InterPro" id="IPR013088">
    <property type="entry name" value="Znf_NHR/GATA"/>
</dbReference>
<protein>
    <recommendedName>
        <fullName evidence="10">Nuclear receptor domain-containing protein</fullName>
    </recommendedName>
</protein>
<keyword evidence="4" id="KW-0862">Zinc</keyword>
<feature type="non-terminal residue" evidence="11">
    <location>
        <position position="1"/>
    </location>
</feature>
<dbReference type="PANTHER" id="PTHR24086:SF15">
    <property type="entry name" value="NUCLEAR HORMONE RECEPTOR FTZ-F1"/>
    <property type="match status" value="1"/>
</dbReference>
<keyword evidence="3" id="KW-0863">Zinc-finger</keyword>
<evidence type="ECO:0000256" key="7">
    <source>
        <dbReference type="ARBA" id="ARBA00023163"/>
    </source>
</evidence>
<dbReference type="InterPro" id="IPR001628">
    <property type="entry name" value="Znf_hrmn_rcpt"/>
</dbReference>
<dbReference type="PROSITE" id="PS00031">
    <property type="entry name" value="NUCLEAR_REC_DBD_1"/>
    <property type="match status" value="1"/>
</dbReference>
<accession>A0A0B6ZDS0</accession>
<dbReference type="PANTHER" id="PTHR24086">
    <property type="entry name" value="NUCLEAR RECEPTOR SUBFAMILY 5 GROUP A"/>
    <property type="match status" value="1"/>
</dbReference>
<evidence type="ECO:0000256" key="6">
    <source>
        <dbReference type="ARBA" id="ARBA00023125"/>
    </source>
</evidence>